<dbReference type="InterPro" id="IPR029057">
    <property type="entry name" value="PRTase-like"/>
</dbReference>
<dbReference type="InterPro" id="IPR029055">
    <property type="entry name" value="Ntn_hydrolases_N"/>
</dbReference>
<gene>
    <name evidence="1" type="ORF">ABXR19_07975</name>
</gene>
<dbReference type="Proteomes" id="UP001549691">
    <property type="component" value="Unassembled WGS sequence"/>
</dbReference>
<comment type="caution">
    <text evidence="1">The sequence shown here is derived from an EMBL/GenBank/DDBJ whole genome shotgun (WGS) entry which is preliminary data.</text>
</comment>
<evidence type="ECO:0000313" key="2">
    <source>
        <dbReference type="Proteomes" id="UP001549691"/>
    </source>
</evidence>
<evidence type="ECO:0000313" key="1">
    <source>
        <dbReference type="EMBL" id="MET7014126.1"/>
    </source>
</evidence>
<keyword evidence="1" id="KW-0328">Glycosyltransferase</keyword>
<dbReference type="RefSeq" id="WP_354600588.1">
    <property type="nucleotide sequence ID" value="NZ_JBEWZI010000007.1"/>
</dbReference>
<dbReference type="Gene3D" id="3.60.20.10">
    <property type="entry name" value="Glutamine Phosphoribosylpyrophosphate, subunit 1, domain 1"/>
    <property type="match status" value="1"/>
</dbReference>
<keyword evidence="1" id="KW-0808">Transferase</keyword>
<reference evidence="1 2" key="1">
    <citation type="submission" date="2024-07" db="EMBL/GenBank/DDBJ databases">
        <title>Uliginosibacterium flavum JJ3220;KACC:17644.</title>
        <authorList>
            <person name="Kim M.K."/>
        </authorList>
    </citation>
    <scope>NUCLEOTIDE SEQUENCE [LARGE SCALE GENOMIC DNA]</scope>
    <source>
        <strain evidence="1 2">KACC:17644</strain>
    </source>
</reference>
<dbReference type="InterPro" id="IPR000836">
    <property type="entry name" value="PRTase_dom"/>
</dbReference>
<name>A0ABV2TJM7_9RHOO</name>
<accession>A0ABV2TJM7</accession>
<dbReference type="Gene3D" id="3.40.50.2020">
    <property type="match status" value="1"/>
</dbReference>
<keyword evidence="2" id="KW-1185">Reference proteome</keyword>
<organism evidence="1 2">
    <name type="scientific">Uliginosibacterium flavum</name>
    <dbReference type="NCBI Taxonomy" id="1396831"/>
    <lineage>
        <taxon>Bacteria</taxon>
        <taxon>Pseudomonadati</taxon>
        <taxon>Pseudomonadota</taxon>
        <taxon>Betaproteobacteria</taxon>
        <taxon>Rhodocyclales</taxon>
        <taxon>Zoogloeaceae</taxon>
        <taxon>Uliginosibacterium</taxon>
    </lineage>
</organism>
<dbReference type="GO" id="GO:0016757">
    <property type="term" value="F:glycosyltransferase activity"/>
    <property type="evidence" value="ECO:0007669"/>
    <property type="project" value="UniProtKB-KW"/>
</dbReference>
<protein>
    <submittedName>
        <fullName evidence="1">Phosphoribosyltransferase</fullName>
    </submittedName>
</protein>
<dbReference type="CDD" id="cd06223">
    <property type="entry name" value="PRTases_typeI"/>
    <property type="match status" value="1"/>
</dbReference>
<proteinExistence type="predicted"/>
<dbReference type="SUPFAM" id="SSF53271">
    <property type="entry name" value="PRTase-like"/>
    <property type="match status" value="1"/>
</dbReference>
<dbReference type="EMBL" id="JBEWZI010000007">
    <property type="protein sequence ID" value="MET7014126.1"/>
    <property type="molecule type" value="Genomic_DNA"/>
</dbReference>
<sequence length="231" mass="26027">MLDNKCAFNQIYKFGEKHIIDGISIQEIRRGLSLGMAEYLHARSKSYDCISAIPNTGYFYAQQLAEAMDCRFARIFEKKLFKRTLGTTATKRVSTYDSLLMTLDAVDKAAHTLFVDEALLSGLTVQIIANACQEIGLKRYSFAFMSPITLCHCPWGHIKHTDRWFEGLNGKPTQTEVENLRRKLIDVTQAQEIIHCPPEVFFEVIDSTANCSLCFYDGIPAPVGCRNAAPE</sequence>